<sequence>MGPETHLMKLLFQLPTVPVALKKGNAFAASLLDHRNGTRFNMGALNFPSGFFTRFVRSQLFTKIPYPTHSFAGQTILITGANVGLGLEAARHFVRLGAARVILGCRSISKGEAAVTDIENSTQCKGVVEVWEVDLSSYKSVKAFCEQATKLDRLDVVVENAGIAIPVFEEVEGMESTITVNVISTFLMALLLVPVLRASGMKHKTTPNLVIVSSDAHEQASFKEQSSPEIFKTLATPSTALQPDRYNVSKLLEILVIRSLGPDLSASSKPKIILNTPHPGFCHSDLMRHAVFPLNALSPIAKLIIGRSTEEGSRTLVASACAGEDTHGCYMVDCEVQEPSAWVRSGKGVETQGRVYKELLEILEGIEPGVTGNI</sequence>
<evidence type="ECO:0000256" key="1">
    <source>
        <dbReference type="ARBA" id="ARBA00023002"/>
    </source>
</evidence>
<name>A0A370TLP7_9HELO</name>
<proteinExistence type="predicted"/>
<dbReference type="PANTHER" id="PTHR43157:SF31">
    <property type="entry name" value="PHOSPHATIDYLINOSITOL-GLYCAN BIOSYNTHESIS CLASS F PROTEIN"/>
    <property type="match status" value="1"/>
</dbReference>
<dbReference type="AlphaFoldDB" id="A0A370TLP7"/>
<protein>
    <submittedName>
        <fullName evidence="2">Putative retinol dehydrogenase protein</fullName>
    </submittedName>
</protein>
<dbReference type="PRINTS" id="PR00081">
    <property type="entry name" value="GDHRDH"/>
</dbReference>
<dbReference type="InterPro" id="IPR002347">
    <property type="entry name" value="SDR_fam"/>
</dbReference>
<dbReference type="Gene3D" id="3.40.50.720">
    <property type="entry name" value="NAD(P)-binding Rossmann-like Domain"/>
    <property type="match status" value="1"/>
</dbReference>
<keyword evidence="3" id="KW-1185">Reference proteome</keyword>
<reference evidence="2 3" key="1">
    <citation type="journal article" date="2018" name="IMA Fungus">
        <title>IMA Genome-F 9: Draft genome sequence of Annulohypoxylon stygium, Aspergillus mulundensis, Berkeleyomyces basicola (syn. Thielaviopsis basicola), Ceratocystis smalleyi, two Cercospora beticola strains, Coleophoma cylindrospora, Fusarium fracticaudum, Phialophora cf. hyalina, and Morchella septimelata.</title>
        <authorList>
            <person name="Wingfield B.D."/>
            <person name="Bills G.F."/>
            <person name="Dong Y."/>
            <person name="Huang W."/>
            <person name="Nel W.J."/>
            <person name="Swalarsk-Parry B.S."/>
            <person name="Vaghefi N."/>
            <person name="Wilken P.M."/>
            <person name="An Z."/>
            <person name="de Beer Z.W."/>
            <person name="De Vos L."/>
            <person name="Chen L."/>
            <person name="Duong T.A."/>
            <person name="Gao Y."/>
            <person name="Hammerbacher A."/>
            <person name="Kikkert J.R."/>
            <person name="Li Y."/>
            <person name="Li H."/>
            <person name="Li K."/>
            <person name="Li Q."/>
            <person name="Liu X."/>
            <person name="Ma X."/>
            <person name="Naidoo K."/>
            <person name="Pethybridge S.J."/>
            <person name="Sun J."/>
            <person name="Steenkamp E.T."/>
            <person name="van der Nest M.A."/>
            <person name="van Wyk S."/>
            <person name="Wingfield M.J."/>
            <person name="Xiong C."/>
            <person name="Yue Q."/>
            <person name="Zhang X."/>
        </authorList>
    </citation>
    <scope>NUCLEOTIDE SEQUENCE [LARGE SCALE GENOMIC DNA]</scope>
    <source>
        <strain evidence="2 3">BP 5553</strain>
    </source>
</reference>
<dbReference type="InterPro" id="IPR036291">
    <property type="entry name" value="NAD(P)-bd_dom_sf"/>
</dbReference>
<dbReference type="Proteomes" id="UP000254866">
    <property type="component" value="Unassembled WGS sequence"/>
</dbReference>
<evidence type="ECO:0000313" key="3">
    <source>
        <dbReference type="Proteomes" id="UP000254866"/>
    </source>
</evidence>
<gene>
    <name evidence="2" type="ORF">BP5553_05797</name>
</gene>
<dbReference type="OrthoDB" id="542013at2759"/>
<dbReference type="EMBL" id="NPIC01000004">
    <property type="protein sequence ID" value="RDL36445.1"/>
    <property type="molecule type" value="Genomic_DNA"/>
</dbReference>
<dbReference type="GeneID" id="43598646"/>
<dbReference type="PANTHER" id="PTHR43157">
    <property type="entry name" value="PHOSPHATIDYLINOSITOL-GLYCAN BIOSYNTHESIS CLASS F PROTEIN-RELATED"/>
    <property type="match status" value="1"/>
</dbReference>
<dbReference type="STRING" id="2656787.A0A370TLP7"/>
<dbReference type="Pfam" id="PF00106">
    <property type="entry name" value="adh_short"/>
    <property type="match status" value="1"/>
</dbReference>
<accession>A0A370TLP7</accession>
<dbReference type="GO" id="GO:0016491">
    <property type="term" value="F:oxidoreductase activity"/>
    <property type="evidence" value="ECO:0007669"/>
    <property type="project" value="UniProtKB-KW"/>
</dbReference>
<dbReference type="RefSeq" id="XP_031869101.1">
    <property type="nucleotide sequence ID" value="XM_032014420.1"/>
</dbReference>
<comment type="caution">
    <text evidence="2">The sequence shown here is derived from an EMBL/GenBank/DDBJ whole genome shotgun (WGS) entry which is preliminary data.</text>
</comment>
<keyword evidence="1" id="KW-0560">Oxidoreductase</keyword>
<organism evidence="2 3">
    <name type="scientific">Venustampulla echinocandica</name>
    <dbReference type="NCBI Taxonomy" id="2656787"/>
    <lineage>
        <taxon>Eukaryota</taxon>
        <taxon>Fungi</taxon>
        <taxon>Dikarya</taxon>
        <taxon>Ascomycota</taxon>
        <taxon>Pezizomycotina</taxon>
        <taxon>Leotiomycetes</taxon>
        <taxon>Helotiales</taxon>
        <taxon>Pleuroascaceae</taxon>
        <taxon>Venustampulla</taxon>
    </lineage>
</organism>
<dbReference type="SUPFAM" id="SSF51735">
    <property type="entry name" value="NAD(P)-binding Rossmann-fold domains"/>
    <property type="match status" value="1"/>
</dbReference>
<evidence type="ECO:0000313" key="2">
    <source>
        <dbReference type="EMBL" id="RDL36445.1"/>
    </source>
</evidence>